<keyword evidence="2 11" id="KW-0813">Transport</keyword>
<dbReference type="PROSITE" id="PS52016">
    <property type="entry name" value="TONB_DEPENDENT_REC_3"/>
    <property type="match status" value="1"/>
</dbReference>
<dbReference type="eggNOG" id="COG4773">
    <property type="taxonomic scope" value="Bacteria"/>
</dbReference>
<feature type="chain" id="PRO_5009976015" description="Secretin/TonB short N-terminal domain-containing protein" evidence="12">
    <location>
        <begin position="27"/>
        <end position="844"/>
    </location>
</feature>
<evidence type="ECO:0000256" key="4">
    <source>
        <dbReference type="ARBA" id="ARBA00022496"/>
    </source>
</evidence>
<evidence type="ECO:0000313" key="14">
    <source>
        <dbReference type="EMBL" id="EQB06170.1"/>
    </source>
</evidence>
<evidence type="ECO:0000259" key="13">
    <source>
        <dbReference type="SMART" id="SM00965"/>
    </source>
</evidence>
<dbReference type="SUPFAM" id="SSF56935">
    <property type="entry name" value="Porins"/>
    <property type="match status" value="1"/>
</dbReference>
<dbReference type="Proteomes" id="UP000015524">
    <property type="component" value="Unassembled WGS sequence"/>
</dbReference>
<dbReference type="OrthoDB" id="7455914at2"/>
<evidence type="ECO:0000256" key="1">
    <source>
        <dbReference type="ARBA" id="ARBA00004571"/>
    </source>
</evidence>
<dbReference type="InterPro" id="IPR039426">
    <property type="entry name" value="TonB-dep_rcpt-like"/>
</dbReference>
<keyword evidence="9 11" id="KW-0472">Membrane</keyword>
<evidence type="ECO:0000256" key="2">
    <source>
        <dbReference type="ARBA" id="ARBA00022448"/>
    </source>
</evidence>
<reference evidence="14 15" key="1">
    <citation type="journal article" date="2013" name="Genome Announc.">
        <title>Draft Genome Sequence of a Hexachlorocyclohexane-Degrading Bacterium, Sphingobium baderi Strain LL03T.</title>
        <authorList>
            <person name="Kaur J."/>
            <person name="Verma H."/>
            <person name="Tripathi C."/>
            <person name="Khurana J.P."/>
            <person name="Lal R."/>
        </authorList>
    </citation>
    <scope>NUCLEOTIDE SEQUENCE [LARGE SCALE GENOMIC DNA]</scope>
    <source>
        <strain evidence="14 15">LL03</strain>
    </source>
</reference>
<keyword evidence="7" id="KW-0406">Ion transport</keyword>
<comment type="caution">
    <text evidence="14">The sequence shown here is derived from an EMBL/GenBank/DDBJ whole genome shotgun (WGS) entry which is preliminary data.</text>
</comment>
<name>T0I3F2_9SPHN</name>
<keyword evidence="4" id="KW-0410">Iron transport</keyword>
<proteinExistence type="inferred from homology"/>
<evidence type="ECO:0000256" key="5">
    <source>
        <dbReference type="ARBA" id="ARBA00022692"/>
    </source>
</evidence>
<evidence type="ECO:0000313" key="15">
    <source>
        <dbReference type="Proteomes" id="UP000015524"/>
    </source>
</evidence>
<evidence type="ECO:0000256" key="6">
    <source>
        <dbReference type="ARBA" id="ARBA00023004"/>
    </source>
</evidence>
<comment type="subcellular location">
    <subcellularLocation>
        <location evidence="1 11">Cell outer membrane</location>
        <topology evidence="1 11">Multi-pass membrane protein</topology>
    </subcellularLocation>
</comment>
<evidence type="ECO:0000256" key="9">
    <source>
        <dbReference type="ARBA" id="ARBA00023136"/>
    </source>
</evidence>
<evidence type="ECO:0000256" key="10">
    <source>
        <dbReference type="ARBA" id="ARBA00023237"/>
    </source>
</evidence>
<dbReference type="PANTHER" id="PTHR32552:SF81">
    <property type="entry name" value="TONB-DEPENDENT OUTER MEMBRANE RECEPTOR"/>
    <property type="match status" value="1"/>
</dbReference>
<dbReference type="Pfam" id="PF07715">
    <property type="entry name" value="Plug"/>
    <property type="match status" value="1"/>
</dbReference>
<dbReference type="InterPro" id="IPR012910">
    <property type="entry name" value="Plug_dom"/>
</dbReference>
<keyword evidence="10 11" id="KW-0998">Cell outer membrane</keyword>
<dbReference type="AlphaFoldDB" id="T0I3F2"/>
<dbReference type="InterPro" id="IPR036942">
    <property type="entry name" value="Beta-barrel_TonB_sf"/>
</dbReference>
<dbReference type="PATRIC" id="fig|1114964.3.peg.109"/>
<protein>
    <recommendedName>
        <fullName evidence="13">Secretin/TonB short N-terminal domain-containing protein</fullName>
    </recommendedName>
</protein>
<keyword evidence="3 11" id="KW-1134">Transmembrane beta strand</keyword>
<evidence type="ECO:0000256" key="3">
    <source>
        <dbReference type="ARBA" id="ARBA00022452"/>
    </source>
</evidence>
<dbReference type="Pfam" id="PF07660">
    <property type="entry name" value="STN"/>
    <property type="match status" value="1"/>
</dbReference>
<dbReference type="Gene3D" id="3.55.50.30">
    <property type="match status" value="1"/>
</dbReference>
<dbReference type="SMART" id="SM00965">
    <property type="entry name" value="STN"/>
    <property type="match status" value="1"/>
</dbReference>
<feature type="signal peptide" evidence="12">
    <location>
        <begin position="1"/>
        <end position="26"/>
    </location>
</feature>
<dbReference type="Gene3D" id="2.40.170.20">
    <property type="entry name" value="TonB-dependent receptor, beta-barrel domain"/>
    <property type="match status" value="1"/>
</dbReference>
<accession>T0I3F2</accession>
<dbReference type="PANTHER" id="PTHR32552">
    <property type="entry name" value="FERRICHROME IRON RECEPTOR-RELATED"/>
    <property type="match status" value="1"/>
</dbReference>
<dbReference type="InterPro" id="IPR011662">
    <property type="entry name" value="Secretin/TonB_short_N"/>
</dbReference>
<dbReference type="RefSeq" id="WP_021243155.1">
    <property type="nucleotide sequence ID" value="NZ_ATIB01000017.1"/>
</dbReference>
<keyword evidence="6" id="KW-0408">Iron</keyword>
<dbReference type="GO" id="GO:0009279">
    <property type="term" value="C:cell outer membrane"/>
    <property type="evidence" value="ECO:0007669"/>
    <property type="project" value="UniProtKB-SubCell"/>
</dbReference>
<feature type="domain" description="Secretin/TonB short N-terminal" evidence="13">
    <location>
        <begin position="51"/>
        <end position="102"/>
    </location>
</feature>
<dbReference type="EMBL" id="ATIB01000017">
    <property type="protein sequence ID" value="EQB06170.1"/>
    <property type="molecule type" value="Genomic_DNA"/>
</dbReference>
<keyword evidence="5 11" id="KW-0812">Transmembrane</keyword>
<keyword evidence="12" id="KW-0732">Signal</keyword>
<comment type="similarity">
    <text evidence="11">Belongs to the TonB-dependent receptor family.</text>
</comment>
<keyword evidence="15" id="KW-1185">Reference proteome</keyword>
<evidence type="ECO:0000256" key="11">
    <source>
        <dbReference type="PROSITE-ProRule" id="PRU01360"/>
    </source>
</evidence>
<gene>
    <name evidence="14" type="ORF">L485_00640</name>
</gene>
<sequence>MMHSLKFALACGVAGIGLAGAVPAFAQKRDFDVPSMPASRAIQTFARQSGVSLLASGEALRGVTTNSVRGKAEVQEALDEMLRGTSLKATKSGDNAYFIRSVPRPAKIAYTSYIDRQAAPITPPLVEEIPAQKNDFGLEEIIVTAQKRAESLQKTPISATALGSAQLETLGISNINDMTSGAIPSLRVAPFSGRASSYNITMRGIASGDAAQISRDAGIAIYVDGVYLGRVQGLGSELFEVERMEILRGPQGTLFGRNAVGGALNIVSKKPTGEFGLDQKFEVSNYEGRGLVTHLNLPKFAGISVKIDGVLKRRDGWIDNPLAGAKDWNSYSRRGIRVSALWEPTESLSFLYSFDKSRDASAGGYEQIGELIPAVSHQFGPLIQQEPRRVTRGRLGAPLEPSIGKVEGHGLTASLQVNDDLEIKSITAYRKLSQTTYDQAAGAFYGFSPNGNSGRTSLADVDQDQFSQELQIIGSLDRLKYTLGAFYYEEDADDWAYSFRSLAWNATGTDYSIVDKPVNAPADRASVNHSKSTALYGQLTYTPALFDDRLHLTGGLRYTKDKKRGGLTTLRGVPSTLAYRFSSSRLDPGASISFDVSNATQVYLRWGVAYRAGGANSRSVTFRSFGEEEVESWEAGLKTEFWNRKGRFNIALFDMSYRDIQVDFVNPATPTNFETMNANGTAKIKGIEIDAALRPLPGLTIDGSYSYLHYKMPLTLNPFTGLPVTTFLTYTPKHAASSSIQYRFAETAIGTPFIHFDGSYATGSHSFPGDPYKTDSYFTANSRIGLEEILVGPGTLSSSFWMKNIFNEQHKTSTVLVSGNGTTNANWTWYNMPRTYGVELRYRF</sequence>
<evidence type="ECO:0000256" key="7">
    <source>
        <dbReference type="ARBA" id="ARBA00023065"/>
    </source>
</evidence>
<keyword evidence="8" id="KW-0798">TonB box</keyword>
<evidence type="ECO:0000256" key="8">
    <source>
        <dbReference type="ARBA" id="ARBA00023077"/>
    </source>
</evidence>
<dbReference type="GO" id="GO:0006826">
    <property type="term" value="P:iron ion transport"/>
    <property type="evidence" value="ECO:0007669"/>
    <property type="project" value="UniProtKB-KW"/>
</dbReference>
<evidence type="ECO:0000256" key="12">
    <source>
        <dbReference type="SAM" id="SignalP"/>
    </source>
</evidence>
<organism evidence="14 15">
    <name type="scientific">Sphingobium baderi LL03</name>
    <dbReference type="NCBI Taxonomy" id="1114964"/>
    <lineage>
        <taxon>Bacteria</taxon>
        <taxon>Pseudomonadati</taxon>
        <taxon>Pseudomonadota</taxon>
        <taxon>Alphaproteobacteria</taxon>
        <taxon>Sphingomonadales</taxon>
        <taxon>Sphingomonadaceae</taxon>
        <taxon>Sphingobium</taxon>
    </lineage>
</organism>